<comment type="subcellular location">
    <subcellularLocation>
        <location evidence="4">Cytoplasm</location>
    </subcellularLocation>
    <subcellularLocation>
        <location evidence="4">Cell membrane</location>
        <topology evidence="4">Peripheral membrane protein</topology>
        <orientation evidence="4">Cytoplasmic side</orientation>
    </subcellularLocation>
</comment>
<name>A0A4Q7Z4M0_9GAMM</name>
<gene>
    <name evidence="4" type="primary">hflD</name>
    <name evidence="6" type="ORF">EV700_2033</name>
</gene>
<evidence type="ECO:0000313" key="6">
    <source>
        <dbReference type="EMBL" id="RZU45218.1"/>
    </source>
</evidence>
<dbReference type="HAMAP" id="MF_00695">
    <property type="entry name" value="HflD_protein"/>
    <property type="match status" value="1"/>
</dbReference>
<evidence type="ECO:0000313" key="7">
    <source>
        <dbReference type="Proteomes" id="UP000292423"/>
    </source>
</evidence>
<comment type="caution">
    <text evidence="6">The sequence shown here is derived from an EMBL/GenBank/DDBJ whole genome shotgun (WGS) entry which is preliminary data.</text>
</comment>
<comment type="similarity">
    <text evidence="4">Belongs to the HflD family.</text>
</comment>
<dbReference type="SUPFAM" id="SSF101322">
    <property type="entry name" value="YcfC-like"/>
    <property type="match status" value="1"/>
</dbReference>
<feature type="chain" id="PRO_5020227949" description="High frequency lysogenization protein HflD homolog" evidence="5">
    <location>
        <begin position="25"/>
        <end position="222"/>
    </location>
</feature>
<feature type="signal peptide" evidence="5">
    <location>
        <begin position="1"/>
        <end position="24"/>
    </location>
</feature>
<protein>
    <recommendedName>
        <fullName evidence="4">High frequency lysogenization protein HflD homolog</fullName>
    </recommendedName>
</protein>
<keyword evidence="7" id="KW-1185">Reference proteome</keyword>
<keyword evidence="5" id="KW-0732">Signal</keyword>
<dbReference type="EMBL" id="SHKX01000012">
    <property type="protein sequence ID" value="RZU45218.1"/>
    <property type="molecule type" value="Genomic_DNA"/>
</dbReference>
<dbReference type="Pfam" id="PF04356">
    <property type="entry name" value="DUF489"/>
    <property type="match status" value="1"/>
</dbReference>
<evidence type="ECO:0000256" key="1">
    <source>
        <dbReference type="ARBA" id="ARBA00022475"/>
    </source>
</evidence>
<dbReference type="PANTHER" id="PTHR38100:SF1">
    <property type="entry name" value="HIGH FREQUENCY LYSOGENIZATION PROTEIN HFLD"/>
    <property type="match status" value="1"/>
</dbReference>
<accession>A0A4Q7Z4M0</accession>
<dbReference type="GO" id="GO:0005737">
    <property type="term" value="C:cytoplasm"/>
    <property type="evidence" value="ECO:0007669"/>
    <property type="project" value="UniProtKB-SubCell"/>
</dbReference>
<dbReference type="OrthoDB" id="9788031at2"/>
<proteinExistence type="inferred from homology"/>
<keyword evidence="2 4" id="KW-0963">Cytoplasm</keyword>
<sequence>MKPDQAYRNRVLALAAVFQASALADALAWGATVDADARKVLLDSLLRIDSDDPAVRYGAIAGLTTGLRTLEESLMMGAAPGKDRMRRDSRQADRLRYALGLTQIERKLAGNPEMLTSTRKRLEQAKVQMPHFADGITGTGMTHKLAGIYIDTLGTFSQRIQIRGSEQRLRTSGVPEQIRAVLLAGVQAAALWHRLGGRRWHLLFARGRILKELRQIILDTRG</sequence>
<dbReference type="PANTHER" id="PTHR38100">
    <property type="entry name" value="HIGH FREQUENCY LYSOGENIZATION PROTEIN HFLD"/>
    <property type="match status" value="1"/>
</dbReference>
<dbReference type="AlphaFoldDB" id="A0A4Q7Z4M0"/>
<keyword evidence="1 4" id="KW-1003">Cell membrane</keyword>
<dbReference type="InterPro" id="IPR007451">
    <property type="entry name" value="HflD"/>
</dbReference>
<dbReference type="GO" id="GO:0005886">
    <property type="term" value="C:plasma membrane"/>
    <property type="evidence" value="ECO:0007669"/>
    <property type="project" value="UniProtKB-SubCell"/>
</dbReference>
<dbReference type="Gene3D" id="1.10.3890.10">
    <property type="entry name" value="HflD-like"/>
    <property type="match status" value="1"/>
</dbReference>
<keyword evidence="3 4" id="KW-0472">Membrane</keyword>
<organism evidence="6 7">
    <name type="scientific">Fluviicoccus keumensis</name>
    <dbReference type="NCBI Taxonomy" id="1435465"/>
    <lineage>
        <taxon>Bacteria</taxon>
        <taxon>Pseudomonadati</taxon>
        <taxon>Pseudomonadota</taxon>
        <taxon>Gammaproteobacteria</taxon>
        <taxon>Moraxellales</taxon>
        <taxon>Moraxellaceae</taxon>
        <taxon>Fluviicoccus</taxon>
    </lineage>
</organism>
<evidence type="ECO:0000256" key="5">
    <source>
        <dbReference type="SAM" id="SignalP"/>
    </source>
</evidence>
<evidence type="ECO:0000256" key="3">
    <source>
        <dbReference type="ARBA" id="ARBA00023136"/>
    </source>
</evidence>
<dbReference type="RefSeq" id="WP_130413339.1">
    <property type="nucleotide sequence ID" value="NZ_SHKX01000012.1"/>
</dbReference>
<reference evidence="6 7" key="1">
    <citation type="submission" date="2019-02" db="EMBL/GenBank/DDBJ databases">
        <title>Genomic Encyclopedia of Type Strains, Phase IV (KMG-IV): sequencing the most valuable type-strain genomes for metagenomic binning, comparative biology and taxonomic classification.</title>
        <authorList>
            <person name="Goeker M."/>
        </authorList>
    </citation>
    <scope>NUCLEOTIDE SEQUENCE [LARGE SCALE GENOMIC DNA]</scope>
    <source>
        <strain evidence="6 7">DSM 105135</strain>
    </source>
</reference>
<dbReference type="InterPro" id="IPR035932">
    <property type="entry name" value="HflD-like_sf"/>
</dbReference>
<dbReference type="Proteomes" id="UP000292423">
    <property type="component" value="Unassembled WGS sequence"/>
</dbReference>
<evidence type="ECO:0000256" key="2">
    <source>
        <dbReference type="ARBA" id="ARBA00022490"/>
    </source>
</evidence>
<evidence type="ECO:0000256" key="4">
    <source>
        <dbReference type="HAMAP-Rule" id="MF_00695"/>
    </source>
</evidence>